<dbReference type="AlphaFoldDB" id="A0A5N6TIJ9"/>
<keyword evidence="1" id="KW-0472">Membrane</keyword>
<keyword evidence="3" id="KW-1185">Reference proteome</keyword>
<keyword evidence="1" id="KW-1133">Transmembrane helix</keyword>
<evidence type="ECO:0000256" key="1">
    <source>
        <dbReference type="SAM" id="Phobius"/>
    </source>
</evidence>
<name>A0A5N6TIJ9_ASPAV</name>
<feature type="transmembrane region" description="Helical" evidence="1">
    <location>
        <begin position="43"/>
        <end position="68"/>
    </location>
</feature>
<sequence length="107" mass="12158">MFSIFMNFFSALIFSRGRPLQQFFFFFEFQVPERSHFKVHQLNTLNASSIQCGSSISFLIFFSIGFLLGSRADIQHYMLLKVCVPCSRFGVSLAPSVSSATLTCQHI</sequence>
<evidence type="ECO:0000313" key="3">
    <source>
        <dbReference type="Proteomes" id="UP000325780"/>
    </source>
</evidence>
<dbReference type="Proteomes" id="UP000325780">
    <property type="component" value="Unassembled WGS sequence"/>
</dbReference>
<keyword evidence="1" id="KW-0812">Transmembrane</keyword>
<gene>
    <name evidence="2" type="ORF">BDV25DRAFT_163539</name>
</gene>
<reference evidence="2 3" key="1">
    <citation type="submission" date="2019-04" db="EMBL/GenBank/DDBJ databases">
        <title>Friends and foes A comparative genomics study of 23 Aspergillus species from section Flavi.</title>
        <authorList>
            <consortium name="DOE Joint Genome Institute"/>
            <person name="Kjaerbolling I."/>
            <person name="Vesth T."/>
            <person name="Frisvad J.C."/>
            <person name="Nybo J.L."/>
            <person name="Theobald S."/>
            <person name="Kildgaard S."/>
            <person name="Isbrandt T."/>
            <person name="Kuo A."/>
            <person name="Sato A."/>
            <person name="Lyhne E.K."/>
            <person name="Kogle M.E."/>
            <person name="Wiebenga A."/>
            <person name="Kun R.S."/>
            <person name="Lubbers R.J."/>
            <person name="Makela M.R."/>
            <person name="Barry K."/>
            <person name="Chovatia M."/>
            <person name="Clum A."/>
            <person name="Daum C."/>
            <person name="Haridas S."/>
            <person name="He G."/>
            <person name="LaButti K."/>
            <person name="Lipzen A."/>
            <person name="Mondo S."/>
            <person name="Riley R."/>
            <person name="Salamov A."/>
            <person name="Simmons B.A."/>
            <person name="Magnuson J.K."/>
            <person name="Henrissat B."/>
            <person name="Mortensen U.H."/>
            <person name="Larsen T.O."/>
            <person name="Devries R.P."/>
            <person name="Grigoriev I.V."/>
            <person name="Machida M."/>
            <person name="Baker S.E."/>
            <person name="Andersen M.R."/>
        </authorList>
    </citation>
    <scope>NUCLEOTIDE SEQUENCE [LARGE SCALE GENOMIC DNA]</scope>
    <source>
        <strain evidence="2 3">IBT 18842</strain>
    </source>
</reference>
<evidence type="ECO:0000313" key="2">
    <source>
        <dbReference type="EMBL" id="KAE8145919.1"/>
    </source>
</evidence>
<proteinExistence type="predicted"/>
<dbReference type="EMBL" id="ML742301">
    <property type="protein sequence ID" value="KAE8145919.1"/>
    <property type="molecule type" value="Genomic_DNA"/>
</dbReference>
<accession>A0A5N6TIJ9</accession>
<organism evidence="2 3">
    <name type="scientific">Aspergillus avenaceus</name>
    <dbReference type="NCBI Taxonomy" id="36643"/>
    <lineage>
        <taxon>Eukaryota</taxon>
        <taxon>Fungi</taxon>
        <taxon>Dikarya</taxon>
        <taxon>Ascomycota</taxon>
        <taxon>Pezizomycotina</taxon>
        <taxon>Eurotiomycetes</taxon>
        <taxon>Eurotiomycetidae</taxon>
        <taxon>Eurotiales</taxon>
        <taxon>Aspergillaceae</taxon>
        <taxon>Aspergillus</taxon>
        <taxon>Aspergillus subgen. Circumdati</taxon>
    </lineage>
</organism>
<protein>
    <submittedName>
        <fullName evidence="2">Uncharacterized protein</fullName>
    </submittedName>
</protein>